<name>A0ABC8QIG4_9RALS</name>
<sequence>MYAISIQRIAHHVGFTIALGTISAASLALAAGIDKRIETQQATSSAPSHFQPALLQAPVGAPYQNADGAIRIIGYNDMQGMLVRINALFQRFHPEFRFELILKGTRTAPAALARGTSLLAPMGAEFSETELADYVQHTGSAPAMFRVAHDSLDPAALSAPLAIFVGARNPLSHLTMEQLARMFAASPNRIATWGQLGLKGEWASRPIHLCGLAPSTALGRLMQRRLGDRPFANEFAAFPQSRDAVACVAADPLAIGFAAINRGIAAVRVVPLSEHKGDAPSSGTREDILANRYPLDRYLLIYLRTDARQKADPVAREYLRLMLSYEGQQAIEHEGLGYLPLNARECAEELQRLSVQD</sequence>
<evidence type="ECO:0000313" key="3">
    <source>
        <dbReference type="EMBL" id="CAJ0806208.1"/>
    </source>
</evidence>
<protein>
    <submittedName>
        <fullName evidence="3">Phosphate-binding protein PstS</fullName>
    </submittedName>
</protein>
<proteinExistence type="predicted"/>
<reference evidence="3 4" key="1">
    <citation type="submission" date="2023-07" db="EMBL/GenBank/DDBJ databases">
        <authorList>
            <person name="Peeters C."/>
        </authorList>
    </citation>
    <scope>NUCLEOTIDE SEQUENCE [LARGE SCALE GENOMIC DNA]</scope>
    <source>
        <strain evidence="3 4">LMG 18096</strain>
    </source>
</reference>
<dbReference type="AlphaFoldDB" id="A0ABC8QIG4"/>
<dbReference type="PANTHER" id="PTHR30570">
    <property type="entry name" value="PERIPLASMIC PHOSPHATE BINDING COMPONENT OF PHOSPHATE ABC TRANSPORTER"/>
    <property type="match status" value="1"/>
</dbReference>
<dbReference type="EMBL" id="CATZAT010000018">
    <property type="protein sequence ID" value="CAJ0806208.1"/>
    <property type="molecule type" value="Genomic_DNA"/>
</dbReference>
<dbReference type="Gene3D" id="3.40.190.10">
    <property type="entry name" value="Periplasmic binding protein-like II"/>
    <property type="match status" value="2"/>
</dbReference>
<dbReference type="RefSeq" id="WP_112187076.1">
    <property type="nucleotide sequence ID" value="NZ_CATZAT010000018.1"/>
</dbReference>
<dbReference type="Proteomes" id="UP001189663">
    <property type="component" value="Unassembled WGS sequence"/>
</dbReference>
<feature type="domain" description="PBP" evidence="2">
    <location>
        <begin position="86"/>
        <end position="324"/>
    </location>
</feature>
<accession>A0ABC8QIG4</accession>
<keyword evidence="1" id="KW-0732">Signal</keyword>
<dbReference type="Pfam" id="PF12849">
    <property type="entry name" value="PBP_like_2"/>
    <property type="match status" value="1"/>
</dbReference>
<evidence type="ECO:0000259" key="2">
    <source>
        <dbReference type="Pfam" id="PF12849"/>
    </source>
</evidence>
<organism evidence="3 4">
    <name type="scientific">Ralstonia holmesii</name>
    <dbReference type="NCBI Taxonomy" id="3058602"/>
    <lineage>
        <taxon>Bacteria</taxon>
        <taxon>Pseudomonadati</taxon>
        <taxon>Pseudomonadota</taxon>
        <taxon>Betaproteobacteria</taxon>
        <taxon>Burkholderiales</taxon>
        <taxon>Burkholderiaceae</taxon>
        <taxon>Ralstonia</taxon>
    </lineage>
</organism>
<keyword evidence="4" id="KW-1185">Reference proteome</keyword>
<dbReference type="SUPFAM" id="SSF53850">
    <property type="entry name" value="Periplasmic binding protein-like II"/>
    <property type="match status" value="1"/>
</dbReference>
<dbReference type="InterPro" id="IPR050811">
    <property type="entry name" value="Phosphate_ABC_transporter"/>
</dbReference>
<dbReference type="PANTHER" id="PTHR30570:SF6">
    <property type="entry name" value="PHOSPHATE-BINDING PROTEIN PSTS"/>
    <property type="match status" value="1"/>
</dbReference>
<gene>
    <name evidence="3" type="primary">pstS_4</name>
    <name evidence="3" type="ORF">LMG18096_04756</name>
</gene>
<evidence type="ECO:0000256" key="1">
    <source>
        <dbReference type="ARBA" id="ARBA00022729"/>
    </source>
</evidence>
<comment type="caution">
    <text evidence="3">The sequence shown here is derived from an EMBL/GenBank/DDBJ whole genome shotgun (WGS) entry which is preliminary data.</text>
</comment>
<dbReference type="InterPro" id="IPR024370">
    <property type="entry name" value="PBP_domain"/>
</dbReference>
<evidence type="ECO:0000313" key="4">
    <source>
        <dbReference type="Proteomes" id="UP001189663"/>
    </source>
</evidence>